<dbReference type="EMBL" id="DS113948">
    <property type="protein sequence ID" value="EAX92754.1"/>
    <property type="molecule type" value="Genomic_DNA"/>
</dbReference>
<dbReference type="RefSeq" id="XP_001305684.1">
    <property type="nucleotide sequence ID" value="XM_001305683.1"/>
</dbReference>
<accession>A2FQP5</accession>
<reference evidence="1" key="2">
    <citation type="journal article" date="2007" name="Science">
        <title>Draft genome sequence of the sexually transmitted pathogen Trichomonas vaginalis.</title>
        <authorList>
            <person name="Carlton J.M."/>
            <person name="Hirt R.P."/>
            <person name="Silva J.C."/>
            <person name="Delcher A.L."/>
            <person name="Schatz M."/>
            <person name="Zhao Q."/>
            <person name="Wortman J.R."/>
            <person name="Bidwell S.L."/>
            <person name="Alsmark U.C.M."/>
            <person name="Besteiro S."/>
            <person name="Sicheritz-Ponten T."/>
            <person name="Noel C.J."/>
            <person name="Dacks J.B."/>
            <person name="Foster P.G."/>
            <person name="Simillion C."/>
            <person name="Van de Peer Y."/>
            <person name="Miranda-Saavedra D."/>
            <person name="Barton G.J."/>
            <person name="Westrop G.D."/>
            <person name="Mueller S."/>
            <person name="Dessi D."/>
            <person name="Fiori P.L."/>
            <person name="Ren Q."/>
            <person name="Paulsen I."/>
            <person name="Zhang H."/>
            <person name="Bastida-Corcuera F.D."/>
            <person name="Simoes-Barbosa A."/>
            <person name="Brown M.T."/>
            <person name="Hayes R.D."/>
            <person name="Mukherjee M."/>
            <person name="Okumura C.Y."/>
            <person name="Schneider R."/>
            <person name="Smith A.J."/>
            <person name="Vanacova S."/>
            <person name="Villalvazo M."/>
            <person name="Haas B.J."/>
            <person name="Pertea M."/>
            <person name="Feldblyum T.V."/>
            <person name="Utterback T.R."/>
            <person name="Shu C.L."/>
            <person name="Osoegawa K."/>
            <person name="de Jong P.J."/>
            <person name="Hrdy I."/>
            <person name="Horvathova L."/>
            <person name="Zubacova Z."/>
            <person name="Dolezal P."/>
            <person name="Malik S.B."/>
            <person name="Logsdon J.M. Jr."/>
            <person name="Henze K."/>
            <person name="Gupta A."/>
            <person name="Wang C.C."/>
            <person name="Dunne R.L."/>
            <person name="Upcroft J.A."/>
            <person name="Upcroft P."/>
            <person name="White O."/>
            <person name="Salzberg S.L."/>
            <person name="Tang P."/>
            <person name="Chiu C.-H."/>
            <person name="Lee Y.-S."/>
            <person name="Embley T.M."/>
            <person name="Coombs G.H."/>
            <person name="Mottram J.C."/>
            <person name="Tachezy J."/>
            <person name="Fraser-Liggett C.M."/>
            <person name="Johnson P.J."/>
        </authorList>
    </citation>
    <scope>NUCLEOTIDE SEQUENCE [LARGE SCALE GENOMIC DNA]</scope>
    <source>
        <strain evidence="1">G3</strain>
    </source>
</reference>
<dbReference type="InterPro" id="IPR026906">
    <property type="entry name" value="LRR_5"/>
</dbReference>
<dbReference type="AlphaFoldDB" id="A2FQP5"/>
<proteinExistence type="predicted"/>
<dbReference type="InParanoid" id="A2FQP5"/>
<dbReference type="PANTHER" id="PTHR45661:SF3">
    <property type="entry name" value="IG-LIKE DOMAIN-CONTAINING PROTEIN"/>
    <property type="match status" value="1"/>
</dbReference>
<protein>
    <submittedName>
        <fullName evidence="1">Cell surface protein, putative</fullName>
    </submittedName>
</protein>
<dbReference type="InterPro" id="IPR053139">
    <property type="entry name" value="Surface_bspA-like"/>
</dbReference>
<dbReference type="VEuPathDB" id="TrichDB:TVAG_013960"/>
<dbReference type="Pfam" id="PF13306">
    <property type="entry name" value="LRR_5"/>
    <property type="match status" value="2"/>
</dbReference>
<reference evidence="1" key="1">
    <citation type="submission" date="2006-10" db="EMBL/GenBank/DDBJ databases">
        <authorList>
            <person name="Amadeo P."/>
            <person name="Zhao Q."/>
            <person name="Wortman J."/>
            <person name="Fraser-Liggett C."/>
            <person name="Carlton J."/>
        </authorList>
    </citation>
    <scope>NUCLEOTIDE SEQUENCE</scope>
    <source>
        <strain evidence="1">G3</strain>
    </source>
</reference>
<dbReference type="Gene3D" id="3.80.10.10">
    <property type="entry name" value="Ribonuclease Inhibitor"/>
    <property type="match status" value="2"/>
</dbReference>
<dbReference type="VEuPathDB" id="TrichDB:TVAGG3_0833500"/>
<organism evidence="1 2">
    <name type="scientific">Trichomonas vaginalis (strain ATCC PRA-98 / G3)</name>
    <dbReference type="NCBI Taxonomy" id="412133"/>
    <lineage>
        <taxon>Eukaryota</taxon>
        <taxon>Metamonada</taxon>
        <taxon>Parabasalia</taxon>
        <taxon>Trichomonadida</taxon>
        <taxon>Trichomonadidae</taxon>
        <taxon>Trichomonas</taxon>
    </lineage>
</organism>
<gene>
    <name evidence="1" type="ORF">TVAG_373530</name>
</gene>
<dbReference type="KEGG" id="tva:4750468"/>
<evidence type="ECO:0000313" key="2">
    <source>
        <dbReference type="Proteomes" id="UP000001542"/>
    </source>
</evidence>
<dbReference type="PANTHER" id="PTHR45661">
    <property type="entry name" value="SURFACE ANTIGEN"/>
    <property type="match status" value="1"/>
</dbReference>
<dbReference type="InterPro" id="IPR032675">
    <property type="entry name" value="LRR_dom_sf"/>
</dbReference>
<name>A2FQP5_TRIV3</name>
<evidence type="ECO:0000313" key="1">
    <source>
        <dbReference type="EMBL" id="EAX92754.1"/>
    </source>
</evidence>
<dbReference type="Proteomes" id="UP000001542">
    <property type="component" value="Unassembled WGS sequence"/>
</dbReference>
<keyword evidence="2" id="KW-1185">Reference proteome</keyword>
<sequence>MFPNVEEIILNGVYSINTIFAYSNIKSINLETVYLISSYSFYSCKNLKNVNLRWCNVISEFAFANSGIEGKIILGSVTLYKCAFLNTNIEEIDAQSLTYSEDSDYYSSDMDKIDVFAGCYKLKRAIIRESLDFSIFAGADNLNGIQIDKFDSLYEYPLLYDRDRTTLISCFPSGKIKEITVPQSVQRLEYGFKYCKFIEKITILSQNIYSFRKYTFKECTNLK</sequence>